<organism evidence="7">
    <name type="scientific">Caldithrix abyssi</name>
    <dbReference type="NCBI Taxonomy" id="187145"/>
    <lineage>
        <taxon>Bacteria</taxon>
        <taxon>Pseudomonadati</taxon>
        <taxon>Calditrichota</taxon>
        <taxon>Calditrichia</taxon>
        <taxon>Calditrichales</taxon>
        <taxon>Calditrichaceae</taxon>
        <taxon>Caldithrix</taxon>
    </lineage>
</organism>
<evidence type="ECO:0000256" key="1">
    <source>
        <dbReference type="ARBA" id="ARBA00004651"/>
    </source>
</evidence>
<feature type="transmembrane region" description="Helical" evidence="6">
    <location>
        <begin position="460"/>
        <end position="478"/>
    </location>
</feature>
<comment type="subcellular location">
    <subcellularLocation>
        <location evidence="1">Cell membrane</location>
        <topology evidence="1">Multi-pass membrane protein</topology>
    </subcellularLocation>
</comment>
<feature type="transmembrane region" description="Helical" evidence="6">
    <location>
        <begin position="295"/>
        <end position="314"/>
    </location>
</feature>
<evidence type="ECO:0000256" key="5">
    <source>
        <dbReference type="ARBA" id="ARBA00023136"/>
    </source>
</evidence>
<gene>
    <name evidence="7" type="primary">yfcC</name>
    <name evidence="7" type="ORF">ENJ10_09370</name>
</gene>
<evidence type="ECO:0000256" key="2">
    <source>
        <dbReference type="ARBA" id="ARBA00022475"/>
    </source>
</evidence>
<evidence type="ECO:0000256" key="3">
    <source>
        <dbReference type="ARBA" id="ARBA00022692"/>
    </source>
</evidence>
<dbReference type="Proteomes" id="UP000886005">
    <property type="component" value="Unassembled WGS sequence"/>
</dbReference>
<dbReference type="PANTHER" id="PTHR43652:SF2">
    <property type="entry name" value="BASIC AMINO ACID ANTIPORTER YFCC-RELATED"/>
    <property type="match status" value="1"/>
</dbReference>
<dbReference type="EMBL" id="DRLD01000260">
    <property type="protein sequence ID" value="HED10884.1"/>
    <property type="molecule type" value="Genomic_DNA"/>
</dbReference>
<feature type="transmembrane region" description="Helical" evidence="6">
    <location>
        <begin position="217"/>
        <end position="236"/>
    </location>
</feature>
<name>A0A7V1LMS6_CALAY</name>
<feature type="transmembrane region" description="Helical" evidence="6">
    <location>
        <begin position="428"/>
        <end position="448"/>
    </location>
</feature>
<evidence type="ECO:0000256" key="4">
    <source>
        <dbReference type="ARBA" id="ARBA00022989"/>
    </source>
</evidence>
<feature type="transmembrane region" description="Helical" evidence="6">
    <location>
        <begin position="266"/>
        <end position="289"/>
    </location>
</feature>
<dbReference type="InterPro" id="IPR051679">
    <property type="entry name" value="DASS-Related_Transporters"/>
</dbReference>
<sequence>MESRLGKIKIPHVFVLLLGVIFFTALLTYITPSGQYERVEKKVGSLTRNVVQPGTYQTLPKHYSIKAIFLGDKKEGYAEPESILGFLSSIPRGMQDAADIIFFIFIIGGTFGILQRSGMIAAFLHKLLDMFGHSSTLLTIIIMTVVAVGGSTLGMGEEFIPLVPIFLIVSKEMGFDRIYGLALVMLAADVGFAAATTNPFTVNIAQGIAELPLNSDIPFRAVFLVVILFISISYTLRYGKRIKKDPSASYMPHDNFDLSHLNHEKVVLNAAHIRVMISSIVIFVFILYAVQTFDWWLNEMSAAFLFMGIMAVVFSRMSVKEATNAFVKGMEEMVVAALVVGFARGIQVVLQDGQILDTVIHGAATSLKHFHNIIAAQGMLIFQTVLNFFIPSGSGQAAVTMPLMAPLADVLGLSRETAVFAFTCGDGFSNSIVPTSGVLMAMLSLAHIPLSSWWRFMMPLFGQLMLASAVFLAISVYIY</sequence>
<keyword evidence="5 6" id="KW-0472">Membrane</keyword>
<feature type="transmembrane region" description="Helical" evidence="6">
    <location>
        <begin position="12"/>
        <end position="32"/>
    </location>
</feature>
<accession>A0A7V1LMS6</accession>
<dbReference type="AlphaFoldDB" id="A0A7V1LMS6"/>
<dbReference type="PANTHER" id="PTHR43652">
    <property type="entry name" value="BASIC AMINO ACID ANTIPORTER YFCC-RELATED"/>
    <property type="match status" value="1"/>
</dbReference>
<dbReference type="InterPro" id="IPR018385">
    <property type="entry name" value="C4_dicarb_anaerob_car-like"/>
</dbReference>
<comment type="caution">
    <text evidence="7">The sequence shown here is derived from an EMBL/GenBank/DDBJ whole genome shotgun (WGS) entry which is preliminary data.</text>
</comment>
<reference evidence="7" key="1">
    <citation type="journal article" date="2020" name="mSystems">
        <title>Genome- and Community-Level Interaction Insights into Carbon Utilization and Element Cycling Functions of Hydrothermarchaeota in Hydrothermal Sediment.</title>
        <authorList>
            <person name="Zhou Z."/>
            <person name="Liu Y."/>
            <person name="Xu W."/>
            <person name="Pan J."/>
            <person name="Luo Z.H."/>
            <person name="Li M."/>
        </authorList>
    </citation>
    <scope>NUCLEOTIDE SEQUENCE [LARGE SCALE GENOMIC DNA]</scope>
    <source>
        <strain evidence="7">HyVt-456</strain>
    </source>
</reference>
<feature type="transmembrane region" description="Helical" evidence="6">
    <location>
        <begin position="136"/>
        <end position="156"/>
    </location>
</feature>
<keyword evidence="2" id="KW-1003">Cell membrane</keyword>
<protein>
    <submittedName>
        <fullName evidence="7">Basic amino acid antiporter YfcC</fullName>
    </submittedName>
</protein>
<proteinExistence type="predicted"/>
<evidence type="ECO:0000256" key="6">
    <source>
        <dbReference type="SAM" id="Phobius"/>
    </source>
</evidence>
<feature type="transmembrane region" description="Helical" evidence="6">
    <location>
        <begin position="177"/>
        <end position="197"/>
    </location>
</feature>
<keyword evidence="3 6" id="KW-0812">Transmembrane</keyword>
<dbReference type="GO" id="GO:0005886">
    <property type="term" value="C:plasma membrane"/>
    <property type="evidence" value="ECO:0007669"/>
    <property type="project" value="UniProtKB-SubCell"/>
</dbReference>
<keyword evidence="4 6" id="KW-1133">Transmembrane helix</keyword>
<evidence type="ECO:0000313" key="7">
    <source>
        <dbReference type="EMBL" id="HED10884.1"/>
    </source>
</evidence>
<dbReference type="Pfam" id="PF03606">
    <property type="entry name" value="DcuC"/>
    <property type="match status" value="1"/>
</dbReference>
<feature type="transmembrane region" description="Helical" evidence="6">
    <location>
        <begin position="100"/>
        <end position="124"/>
    </location>
</feature>